<evidence type="ECO:0000313" key="6">
    <source>
        <dbReference type="Proteomes" id="UP000001915"/>
    </source>
</evidence>
<dbReference type="STRING" id="526224.Bmur_2663"/>
<dbReference type="PROSITE" id="PS01117">
    <property type="entry name" value="HTH_MARR_1"/>
    <property type="match status" value="1"/>
</dbReference>
<keyword evidence="2" id="KW-0238">DNA-binding</keyword>
<dbReference type="Gene3D" id="1.10.10.10">
    <property type="entry name" value="Winged helix-like DNA-binding domain superfamily/Winged helix DNA-binding domain"/>
    <property type="match status" value="1"/>
</dbReference>
<dbReference type="GO" id="GO:0003700">
    <property type="term" value="F:DNA-binding transcription factor activity"/>
    <property type="evidence" value="ECO:0007669"/>
    <property type="project" value="InterPro"/>
</dbReference>
<accession>D5U707</accession>
<dbReference type="eggNOG" id="COG1846">
    <property type="taxonomic scope" value="Bacteria"/>
</dbReference>
<gene>
    <name evidence="5" type="ordered locus">Bmur_2663</name>
</gene>
<dbReference type="PANTHER" id="PTHR42756:SF1">
    <property type="entry name" value="TRANSCRIPTIONAL REPRESSOR OF EMRAB OPERON"/>
    <property type="match status" value="1"/>
</dbReference>
<evidence type="ECO:0000256" key="1">
    <source>
        <dbReference type="ARBA" id="ARBA00023015"/>
    </source>
</evidence>
<protein>
    <submittedName>
        <fullName evidence="5">Transcriptional regulator, MarR family</fullName>
    </submittedName>
</protein>
<dbReference type="SUPFAM" id="SSF46785">
    <property type="entry name" value="Winged helix' DNA-binding domain"/>
    <property type="match status" value="1"/>
</dbReference>
<dbReference type="AlphaFoldDB" id="D5U707"/>
<dbReference type="PANTHER" id="PTHR42756">
    <property type="entry name" value="TRANSCRIPTIONAL REGULATOR, MARR"/>
    <property type="match status" value="1"/>
</dbReference>
<proteinExistence type="predicted"/>
<dbReference type="GO" id="GO:0003677">
    <property type="term" value="F:DNA binding"/>
    <property type="evidence" value="ECO:0007669"/>
    <property type="project" value="UniProtKB-KW"/>
</dbReference>
<dbReference type="Proteomes" id="UP000001915">
    <property type="component" value="Chromosome"/>
</dbReference>
<dbReference type="PRINTS" id="PR00598">
    <property type="entry name" value="HTHMARR"/>
</dbReference>
<evidence type="ECO:0000259" key="4">
    <source>
        <dbReference type="PROSITE" id="PS50995"/>
    </source>
</evidence>
<dbReference type="InterPro" id="IPR023187">
    <property type="entry name" value="Tscrpt_reg_MarR-type_CS"/>
</dbReference>
<dbReference type="EMBL" id="CP001959">
    <property type="protein sequence ID" value="ADG72731.1"/>
    <property type="molecule type" value="Genomic_DNA"/>
</dbReference>
<dbReference type="HOGENOM" id="CLU_083287_18_7_12"/>
<evidence type="ECO:0000313" key="5">
    <source>
        <dbReference type="EMBL" id="ADG72731.1"/>
    </source>
</evidence>
<name>D5U707_BRAM5</name>
<evidence type="ECO:0000256" key="3">
    <source>
        <dbReference type="ARBA" id="ARBA00023163"/>
    </source>
</evidence>
<dbReference type="InterPro" id="IPR036388">
    <property type="entry name" value="WH-like_DNA-bd_sf"/>
</dbReference>
<dbReference type="PROSITE" id="PS50995">
    <property type="entry name" value="HTH_MARR_2"/>
    <property type="match status" value="1"/>
</dbReference>
<reference evidence="5 6" key="1">
    <citation type="journal article" date="2010" name="Stand. Genomic Sci.">
        <title>Complete genome sequence of Brachyspira murdochii type strain (56-150).</title>
        <authorList>
            <person name="Pati A."/>
            <person name="Sikorski J."/>
            <person name="Gronow S."/>
            <person name="Munk C."/>
            <person name="Lapidus A."/>
            <person name="Copeland A."/>
            <person name="Glavina Del Tio T."/>
            <person name="Nolan M."/>
            <person name="Lucas S."/>
            <person name="Chen F."/>
            <person name="Tice H."/>
            <person name="Cheng J.F."/>
            <person name="Han C."/>
            <person name="Detter J.C."/>
            <person name="Bruce D."/>
            <person name="Tapia R."/>
            <person name="Goodwin L."/>
            <person name="Pitluck S."/>
            <person name="Liolios K."/>
            <person name="Ivanova N."/>
            <person name="Mavromatis K."/>
            <person name="Mikhailova N."/>
            <person name="Chen A."/>
            <person name="Palaniappan K."/>
            <person name="Land M."/>
            <person name="Hauser L."/>
            <person name="Chang Y.J."/>
            <person name="Jeffries C.D."/>
            <person name="Spring S."/>
            <person name="Rohde M."/>
            <person name="Goker M."/>
            <person name="Bristow J."/>
            <person name="Eisen J.A."/>
            <person name="Markowitz V."/>
            <person name="Hugenholtz P."/>
            <person name="Kyrpides N.C."/>
            <person name="Klenk H.P."/>
        </authorList>
    </citation>
    <scope>NUCLEOTIDE SEQUENCE [LARGE SCALE GENOMIC DNA]</scope>
    <source>
        <strain evidence="6">ATCC 51284 / DSM 12563 / 56-150</strain>
    </source>
</reference>
<dbReference type="InterPro" id="IPR036390">
    <property type="entry name" value="WH_DNA-bd_sf"/>
</dbReference>
<dbReference type="Pfam" id="PF01047">
    <property type="entry name" value="MarR"/>
    <property type="match status" value="1"/>
</dbReference>
<dbReference type="SMART" id="SM00347">
    <property type="entry name" value="HTH_MARR"/>
    <property type="match status" value="1"/>
</dbReference>
<feature type="domain" description="HTH marR-type" evidence="4">
    <location>
        <begin position="1"/>
        <end position="133"/>
    </location>
</feature>
<keyword evidence="1" id="KW-0805">Transcription regulation</keyword>
<evidence type="ECO:0000256" key="2">
    <source>
        <dbReference type="ARBA" id="ARBA00023125"/>
    </source>
</evidence>
<sequence length="138" mass="15753">MENLHYLLMKANSMFARKVMYEANKIGLTSGQPKVLYFLSKFKEADQKTIANYLEIEPATVGSILLGMEKSGLIERKQREGNRRSLYVSLTEKGVEVSNNMEKIFEDAENIATDRLSEKDKEKLKKLLIEMCNSLKGV</sequence>
<dbReference type="InterPro" id="IPR000835">
    <property type="entry name" value="HTH_MarR-typ"/>
</dbReference>
<organism evidence="5 6">
    <name type="scientific">Brachyspira murdochii (strain ATCC 51284 / DSM 12563 / 56-150)</name>
    <name type="common">Serpulina murdochii</name>
    <dbReference type="NCBI Taxonomy" id="526224"/>
    <lineage>
        <taxon>Bacteria</taxon>
        <taxon>Pseudomonadati</taxon>
        <taxon>Spirochaetota</taxon>
        <taxon>Spirochaetia</taxon>
        <taxon>Brachyspirales</taxon>
        <taxon>Brachyspiraceae</taxon>
        <taxon>Brachyspira</taxon>
    </lineage>
</organism>
<dbReference type="KEGG" id="brm:Bmur_2663"/>
<keyword evidence="3" id="KW-0804">Transcription</keyword>